<proteinExistence type="inferred from homology"/>
<dbReference type="GO" id="GO:0000027">
    <property type="term" value="P:ribosomal large subunit assembly"/>
    <property type="evidence" value="ECO:0007669"/>
    <property type="project" value="InterPro"/>
</dbReference>
<evidence type="ECO:0000256" key="5">
    <source>
        <dbReference type="SAM" id="MobiDB-lite"/>
    </source>
</evidence>
<evidence type="ECO:0000256" key="1">
    <source>
        <dbReference type="ARBA" id="ARBA00004604"/>
    </source>
</evidence>
<evidence type="ECO:0000256" key="2">
    <source>
        <dbReference type="ARBA" id="ARBA00010782"/>
    </source>
</evidence>
<evidence type="ECO:0000256" key="3">
    <source>
        <dbReference type="ARBA" id="ARBA00023242"/>
    </source>
</evidence>
<dbReference type="InterPro" id="IPR039770">
    <property type="entry name" value="Rpf2"/>
</dbReference>
<evidence type="ECO:0000256" key="4">
    <source>
        <dbReference type="RuleBase" id="RU367086"/>
    </source>
</evidence>
<dbReference type="Pfam" id="PF04427">
    <property type="entry name" value="Brix"/>
    <property type="match status" value="1"/>
</dbReference>
<dbReference type="InterPro" id="IPR007109">
    <property type="entry name" value="Brix"/>
</dbReference>
<keyword evidence="3 4" id="KW-0539">Nucleus</keyword>
<dbReference type="GO" id="GO:0005730">
    <property type="term" value="C:nucleolus"/>
    <property type="evidence" value="ECO:0007669"/>
    <property type="project" value="UniProtKB-SubCell"/>
</dbReference>
<name>A0A9N9CJV4_9GLOM</name>
<dbReference type="AlphaFoldDB" id="A0A9N9CJV4"/>
<sequence length="324" mass="36975">MLKTIKPKTARSARALRKREPKIQENPKTAIFLRGHKTNNIINTALSDLCALKKPDAITFSKKNEILPFEDDTSLEFFSQKNDASLFVIGNHTKKRPQNLIFARMFDGQVLDMIEVGVVNAKSIADFKTPKCAVGMKPCFLFNGDLFETSEIHKKFKNMLLDLFRGQTVKSINLSGIEHVISVTASPPQKDDGDPSTGIVYFRTYTVQMKKSGQRIPRVELEEMGPSFDFQFRRTKFAKEDVYMAATRVPKELKPKKIKNIDVNEIGDRVGRIHLGKQDLSQLQTRKMKGLKKRAIEEIDAMDIEEINKEDDEEEISPNKRQKV</sequence>
<protein>
    <recommendedName>
        <fullName evidence="4">Ribosome production factor 2 homolog</fullName>
    </recommendedName>
    <alternativeName>
        <fullName evidence="4">Ribosome biogenesis protein RPF2 homolog</fullName>
    </alternativeName>
</protein>
<dbReference type="SMART" id="SM00879">
    <property type="entry name" value="Brix"/>
    <property type="match status" value="1"/>
</dbReference>
<dbReference type="EMBL" id="CAJVPS010004465">
    <property type="protein sequence ID" value="CAG8604091.1"/>
    <property type="molecule type" value="Genomic_DNA"/>
</dbReference>
<dbReference type="PROSITE" id="PS50833">
    <property type="entry name" value="BRIX"/>
    <property type="match status" value="1"/>
</dbReference>
<dbReference type="PANTHER" id="PTHR12728:SF0">
    <property type="entry name" value="RIBOSOME PRODUCTION FACTOR 2 HOMOLOG"/>
    <property type="match status" value="1"/>
</dbReference>
<accession>A0A9N9CJV4</accession>
<evidence type="ECO:0000259" key="6">
    <source>
        <dbReference type="PROSITE" id="PS50833"/>
    </source>
</evidence>
<dbReference type="OrthoDB" id="407658at2759"/>
<organism evidence="7 8">
    <name type="scientific">Ambispora leptoticha</name>
    <dbReference type="NCBI Taxonomy" id="144679"/>
    <lineage>
        <taxon>Eukaryota</taxon>
        <taxon>Fungi</taxon>
        <taxon>Fungi incertae sedis</taxon>
        <taxon>Mucoromycota</taxon>
        <taxon>Glomeromycotina</taxon>
        <taxon>Glomeromycetes</taxon>
        <taxon>Archaeosporales</taxon>
        <taxon>Ambisporaceae</taxon>
        <taxon>Ambispora</taxon>
    </lineage>
</organism>
<dbReference type="Proteomes" id="UP000789508">
    <property type="component" value="Unassembled WGS sequence"/>
</dbReference>
<evidence type="ECO:0000313" key="7">
    <source>
        <dbReference type="EMBL" id="CAG8604091.1"/>
    </source>
</evidence>
<dbReference type="PANTHER" id="PTHR12728">
    <property type="entry name" value="BRIX DOMAIN CONTAINING PROTEIN"/>
    <property type="match status" value="1"/>
</dbReference>
<dbReference type="GO" id="GO:0000463">
    <property type="term" value="P:maturation of LSU-rRNA from tricistronic rRNA transcript (SSU-rRNA, 5.8S rRNA, LSU-rRNA)"/>
    <property type="evidence" value="ECO:0007669"/>
    <property type="project" value="TreeGrafter"/>
</dbReference>
<dbReference type="GO" id="GO:0019843">
    <property type="term" value="F:rRNA binding"/>
    <property type="evidence" value="ECO:0007669"/>
    <property type="project" value="UniProtKB-UniRule"/>
</dbReference>
<comment type="caution">
    <text evidence="7">The sequence shown here is derived from an EMBL/GenBank/DDBJ whole genome shotgun (WGS) entry which is preliminary data.</text>
</comment>
<feature type="compositionally biased region" description="Basic residues" evidence="5">
    <location>
        <begin position="1"/>
        <end position="20"/>
    </location>
</feature>
<reference evidence="7" key="1">
    <citation type="submission" date="2021-06" db="EMBL/GenBank/DDBJ databases">
        <authorList>
            <person name="Kallberg Y."/>
            <person name="Tangrot J."/>
            <person name="Rosling A."/>
        </authorList>
    </citation>
    <scope>NUCLEOTIDE SEQUENCE</scope>
    <source>
        <strain evidence="7">FL130A</strain>
    </source>
</reference>
<comment type="similarity">
    <text evidence="2 4">Belongs to the RPF2 family.</text>
</comment>
<keyword evidence="8" id="KW-1185">Reference proteome</keyword>
<gene>
    <name evidence="7" type="ORF">ALEPTO_LOCUS8273</name>
</gene>
<evidence type="ECO:0000313" key="8">
    <source>
        <dbReference type="Proteomes" id="UP000789508"/>
    </source>
</evidence>
<comment type="subcellular location">
    <subcellularLocation>
        <location evidence="1 4">Nucleus</location>
        <location evidence="1 4">Nucleolus</location>
    </subcellularLocation>
</comment>
<feature type="domain" description="Brix" evidence="6">
    <location>
        <begin position="28"/>
        <end position="241"/>
    </location>
</feature>
<feature type="region of interest" description="Disordered" evidence="5">
    <location>
        <begin position="1"/>
        <end position="21"/>
    </location>
</feature>